<evidence type="ECO:0000313" key="4">
    <source>
        <dbReference type="Proteomes" id="UP000306980"/>
    </source>
</evidence>
<reference evidence="3 4" key="1">
    <citation type="submission" date="2019-05" db="EMBL/GenBank/DDBJ databases">
        <title>Genomic analysis of Lentibacillus sp. NKC220-2.</title>
        <authorList>
            <person name="Oh Y.J."/>
        </authorList>
    </citation>
    <scope>NUCLEOTIDE SEQUENCE [LARGE SCALE GENOMIC DNA]</scope>
    <source>
        <strain evidence="3 4">NKC220-2</strain>
    </source>
</reference>
<proteinExistence type="inferred from homology"/>
<gene>
    <name evidence="3" type="ORF">FFL34_01165</name>
</gene>
<accession>A0A5S3QG53</accession>
<sequence>MKTVTKKKPHELLKQSPPFLFVDRVDEIDDQRIVCTKHLSYNEPFFAGHFPGNPIAPGVLLIEMAAQASLIIAGALEDTQQPQLGYLVETKKFRFYNQAIPGDTLKIEVELKDSLGNYRTAKARITEGDKMITKGELVFYVPKEGETLDTKSQ</sequence>
<dbReference type="RefSeq" id="WP_138600603.1">
    <property type="nucleotide sequence ID" value="NZ_VCIA01000001.1"/>
</dbReference>
<dbReference type="PANTHER" id="PTHR30272">
    <property type="entry name" value="3-HYDROXYACYL-[ACYL-CARRIER-PROTEIN] DEHYDRATASE"/>
    <property type="match status" value="1"/>
</dbReference>
<name>A0A5S3QG53_9BACI</name>
<evidence type="ECO:0000256" key="2">
    <source>
        <dbReference type="ARBA" id="ARBA00023239"/>
    </source>
</evidence>
<dbReference type="CDD" id="cd01288">
    <property type="entry name" value="FabZ"/>
    <property type="match status" value="1"/>
</dbReference>
<dbReference type="Gene3D" id="3.10.129.10">
    <property type="entry name" value="Hotdog Thioesterase"/>
    <property type="match status" value="1"/>
</dbReference>
<protein>
    <submittedName>
        <fullName evidence="3">Beta-hydroxyacyl-ACP dehydratase</fullName>
    </submittedName>
</protein>
<dbReference type="OrthoDB" id="9772788at2"/>
<organism evidence="3 4">
    <name type="scientific">Lentibacillus cibarius</name>
    <dbReference type="NCBI Taxonomy" id="2583219"/>
    <lineage>
        <taxon>Bacteria</taxon>
        <taxon>Bacillati</taxon>
        <taxon>Bacillota</taxon>
        <taxon>Bacilli</taxon>
        <taxon>Bacillales</taxon>
        <taxon>Bacillaceae</taxon>
        <taxon>Lentibacillus</taxon>
    </lineage>
</organism>
<dbReference type="InterPro" id="IPR029069">
    <property type="entry name" value="HotDog_dom_sf"/>
</dbReference>
<dbReference type="SUPFAM" id="SSF54637">
    <property type="entry name" value="Thioesterase/thiol ester dehydrase-isomerase"/>
    <property type="match status" value="1"/>
</dbReference>
<dbReference type="AlphaFoldDB" id="A0A5S3QG53"/>
<dbReference type="EMBL" id="VCIA01000001">
    <property type="protein sequence ID" value="TMN20875.1"/>
    <property type="molecule type" value="Genomic_DNA"/>
</dbReference>
<comment type="similarity">
    <text evidence="1">Belongs to the thioester dehydratase family. FabZ subfamily.</text>
</comment>
<dbReference type="InterPro" id="IPR013114">
    <property type="entry name" value="FabA_FabZ"/>
</dbReference>
<keyword evidence="2" id="KW-0456">Lyase</keyword>
<dbReference type="PANTHER" id="PTHR30272:SF1">
    <property type="entry name" value="3-HYDROXYACYL-[ACYL-CARRIER-PROTEIN] DEHYDRATASE"/>
    <property type="match status" value="1"/>
</dbReference>
<evidence type="ECO:0000256" key="1">
    <source>
        <dbReference type="ARBA" id="ARBA00009174"/>
    </source>
</evidence>
<comment type="caution">
    <text evidence="3">The sequence shown here is derived from an EMBL/GenBank/DDBJ whole genome shotgun (WGS) entry which is preliminary data.</text>
</comment>
<dbReference type="Pfam" id="PF07977">
    <property type="entry name" value="FabA"/>
    <property type="match status" value="1"/>
</dbReference>
<dbReference type="Proteomes" id="UP000306980">
    <property type="component" value="Unassembled WGS sequence"/>
</dbReference>
<evidence type="ECO:0000313" key="3">
    <source>
        <dbReference type="EMBL" id="TMN20875.1"/>
    </source>
</evidence>
<dbReference type="GO" id="GO:0016829">
    <property type="term" value="F:lyase activity"/>
    <property type="evidence" value="ECO:0007669"/>
    <property type="project" value="UniProtKB-KW"/>
</dbReference>